<dbReference type="HOGENOM" id="CLU_016755_0_2_10"/>
<evidence type="ECO:0000256" key="10">
    <source>
        <dbReference type="ARBA" id="ARBA00023157"/>
    </source>
</evidence>
<dbReference type="NCBIfam" id="TIGR01350">
    <property type="entry name" value="lipoamide_DH"/>
    <property type="match status" value="1"/>
</dbReference>
<evidence type="ECO:0000256" key="2">
    <source>
        <dbReference type="ARBA" id="ARBA00007532"/>
    </source>
</evidence>
<dbReference type="InterPro" id="IPR023753">
    <property type="entry name" value="FAD/NAD-binding_dom"/>
</dbReference>
<dbReference type="PROSITE" id="PS00076">
    <property type="entry name" value="PYRIDINE_REDOX_1"/>
    <property type="match status" value="1"/>
</dbReference>
<dbReference type="PATRIC" id="fig|1122985.7.peg.619"/>
<evidence type="ECO:0000256" key="4">
    <source>
        <dbReference type="ARBA" id="ARBA00016961"/>
    </source>
</evidence>
<dbReference type="GO" id="GO:0004148">
    <property type="term" value="F:dihydrolipoyl dehydrogenase (NADH) activity"/>
    <property type="evidence" value="ECO:0007669"/>
    <property type="project" value="UniProtKB-EC"/>
</dbReference>
<evidence type="ECO:0000313" key="20">
    <source>
        <dbReference type="Proteomes" id="UP000027442"/>
    </source>
</evidence>
<keyword evidence="14" id="KW-0547">Nucleotide-binding</keyword>
<dbReference type="GO" id="GO:0050660">
    <property type="term" value="F:flavin adenine dinucleotide binding"/>
    <property type="evidence" value="ECO:0007669"/>
    <property type="project" value="InterPro"/>
</dbReference>
<evidence type="ECO:0000256" key="5">
    <source>
        <dbReference type="ARBA" id="ARBA00022490"/>
    </source>
</evidence>
<evidence type="ECO:0000256" key="15">
    <source>
        <dbReference type="PIRSR" id="PIRSR000350-4"/>
    </source>
</evidence>
<evidence type="ECO:0000256" key="9">
    <source>
        <dbReference type="ARBA" id="ARBA00023027"/>
    </source>
</evidence>
<dbReference type="PANTHER" id="PTHR22912">
    <property type="entry name" value="DISULFIDE OXIDOREDUCTASE"/>
    <property type="match status" value="1"/>
</dbReference>
<gene>
    <name evidence="19" type="ORF">HMPREF1991_00596</name>
</gene>
<evidence type="ECO:0000256" key="11">
    <source>
        <dbReference type="ARBA" id="ARBA00023284"/>
    </source>
</evidence>
<evidence type="ECO:0000256" key="12">
    <source>
        <dbReference type="ARBA" id="ARBA00049187"/>
    </source>
</evidence>
<dbReference type="Pfam" id="PF07992">
    <property type="entry name" value="Pyr_redox_2"/>
    <property type="match status" value="1"/>
</dbReference>
<dbReference type="InterPro" id="IPR001100">
    <property type="entry name" value="Pyr_nuc-diS_OxRdtase"/>
</dbReference>
<dbReference type="InterPro" id="IPR016156">
    <property type="entry name" value="FAD/NAD-linked_Rdtase_dimer_sf"/>
</dbReference>
<evidence type="ECO:0000313" key="19">
    <source>
        <dbReference type="EMBL" id="KDR53232.1"/>
    </source>
</evidence>
<dbReference type="RefSeq" id="WP_018967905.1">
    <property type="nucleotide sequence ID" value="NZ_KB899218.1"/>
</dbReference>
<dbReference type="InterPro" id="IPR050151">
    <property type="entry name" value="Class-I_Pyr_Nuc-Dis_Oxidored"/>
</dbReference>
<dbReference type="AlphaFoldDB" id="A0A069QKR3"/>
<dbReference type="SUPFAM" id="SSF51905">
    <property type="entry name" value="FAD/NAD(P)-binding domain"/>
    <property type="match status" value="1"/>
</dbReference>
<keyword evidence="9 14" id="KW-0520">NAD</keyword>
<evidence type="ECO:0000256" key="1">
    <source>
        <dbReference type="ARBA" id="ARBA00004496"/>
    </source>
</evidence>
<accession>A0A069QKR3</accession>
<comment type="cofactor">
    <cofactor evidence="14 16">
        <name>FAD</name>
        <dbReference type="ChEBI" id="CHEBI:57692"/>
    </cofactor>
    <text evidence="14 16">Binds 1 FAD per subunit.</text>
</comment>
<dbReference type="InterPro" id="IPR012999">
    <property type="entry name" value="Pyr_OxRdtase_I_AS"/>
</dbReference>
<dbReference type="Proteomes" id="UP000027442">
    <property type="component" value="Unassembled WGS sequence"/>
</dbReference>
<feature type="domain" description="Pyridine nucleotide-disulphide oxidoreductase dimerisation" evidence="17">
    <location>
        <begin position="341"/>
        <end position="448"/>
    </location>
</feature>
<dbReference type="EMBL" id="JNGW01000022">
    <property type="protein sequence ID" value="KDR53232.1"/>
    <property type="molecule type" value="Genomic_DNA"/>
</dbReference>
<evidence type="ECO:0000256" key="8">
    <source>
        <dbReference type="ARBA" id="ARBA00023002"/>
    </source>
</evidence>
<dbReference type="PANTHER" id="PTHR22912:SF217">
    <property type="entry name" value="DIHYDROLIPOYL DEHYDROGENASE"/>
    <property type="match status" value="1"/>
</dbReference>
<dbReference type="SUPFAM" id="SSF55424">
    <property type="entry name" value="FAD/NAD-linked reductases, dimerisation (C-terminal) domain"/>
    <property type="match status" value="1"/>
</dbReference>
<comment type="subcellular location">
    <subcellularLocation>
        <location evidence="1">Cytoplasm</location>
    </subcellularLocation>
</comment>
<feature type="binding site" evidence="14">
    <location>
        <position position="307"/>
    </location>
    <ligand>
        <name>FAD</name>
        <dbReference type="ChEBI" id="CHEBI:57692"/>
    </ligand>
</feature>
<feature type="binding site" evidence="14">
    <location>
        <begin position="313"/>
        <end position="316"/>
    </location>
    <ligand>
        <name>FAD</name>
        <dbReference type="ChEBI" id="CHEBI:57692"/>
    </ligand>
</feature>
<comment type="caution">
    <text evidence="19">The sequence shown here is derived from an EMBL/GenBank/DDBJ whole genome shotgun (WGS) entry which is preliminary data.</text>
</comment>
<keyword evidence="6 16" id="KW-0285">Flavoprotein</keyword>
<dbReference type="Pfam" id="PF02852">
    <property type="entry name" value="Pyr_redox_dim"/>
    <property type="match status" value="1"/>
</dbReference>
<dbReference type="PRINTS" id="PR00368">
    <property type="entry name" value="FADPNR"/>
</dbReference>
<feature type="binding site" evidence="14">
    <location>
        <begin position="176"/>
        <end position="183"/>
    </location>
    <ligand>
        <name>NAD(+)</name>
        <dbReference type="ChEBI" id="CHEBI:57540"/>
    </ligand>
</feature>
<evidence type="ECO:0000256" key="14">
    <source>
        <dbReference type="PIRSR" id="PIRSR000350-3"/>
    </source>
</evidence>
<reference evidence="19 20" key="1">
    <citation type="submission" date="2013-08" db="EMBL/GenBank/DDBJ databases">
        <authorList>
            <person name="Weinstock G."/>
            <person name="Sodergren E."/>
            <person name="Wylie T."/>
            <person name="Fulton L."/>
            <person name="Fulton R."/>
            <person name="Fronick C."/>
            <person name="O'Laughlin M."/>
            <person name="Godfrey J."/>
            <person name="Miner T."/>
            <person name="Herter B."/>
            <person name="Appelbaum E."/>
            <person name="Cordes M."/>
            <person name="Lek S."/>
            <person name="Wollam A."/>
            <person name="Pepin K.H."/>
            <person name="Palsikar V.B."/>
            <person name="Mitreva M."/>
            <person name="Wilson R.K."/>
        </authorList>
    </citation>
    <scope>NUCLEOTIDE SEQUENCE [LARGE SCALE GENOMIC DNA]</scope>
    <source>
        <strain evidence="19 20">ATCC 15930</strain>
    </source>
</reference>
<comment type="catalytic activity">
    <reaction evidence="12 16">
        <text>N(6)-[(R)-dihydrolipoyl]-L-lysyl-[protein] + NAD(+) = N(6)-[(R)-lipoyl]-L-lysyl-[protein] + NADH + H(+)</text>
        <dbReference type="Rhea" id="RHEA:15045"/>
        <dbReference type="Rhea" id="RHEA-COMP:10474"/>
        <dbReference type="Rhea" id="RHEA-COMP:10475"/>
        <dbReference type="ChEBI" id="CHEBI:15378"/>
        <dbReference type="ChEBI" id="CHEBI:57540"/>
        <dbReference type="ChEBI" id="CHEBI:57945"/>
        <dbReference type="ChEBI" id="CHEBI:83099"/>
        <dbReference type="ChEBI" id="CHEBI:83100"/>
        <dbReference type="EC" id="1.8.1.4"/>
    </reaction>
</comment>
<proteinExistence type="inferred from homology"/>
<dbReference type="PIRSF" id="PIRSF000350">
    <property type="entry name" value="Mercury_reductase_MerA"/>
    <property type="match status" value="1"/>
</dbReference>
<dbReference type="GO" id="GO:0006103">
    <property type="term" value="P:2-oxoglutarate metabolic process"/>
    <property type="evidence" value="ECO:0007669"/>
    <property type="project" value="TreeGrafter"/>
</dbReference>
<evidence type="ECO:0000259" key="18">
    <source>
        <dbReference type="Pfam" id="PF07992"/>
    </source>
</evidence>
<keyword evidence="5" id="KW-0963">Cytoplasm</keyword>
<feature type="active site" description="Proton acceptor" evidence="13">
    <location>
        <position position="438"/>
    </location>
</feature>
<comment type="miscellaneous">
    <text evidence="16">The active site is a redox-active disulfide bond.</text>
</comment>
<protein>
    <recommendedName>
        <fullName evidence="4 16">Dihydrolipoyl dehydrogenase</fullName>
        <ecNumber evidence="3 16">1.8.1.4</ecNumber>
    </recommendedName>
</protein>
<dbReference type="FunFam" id="3.30.390.30:FF:000001">
    <property type="entry name" value="Dihydrolipoyl dehydrogenase"/>
    <property type="match status" value="1"/>
</dbReference>
<sequence>MNKFDVLIIGSGPGGYRTAEYAVRKGLQVAVFEKDQPGGTCLNSGCIPTKTLCKHAEVADTVRDAQQYGVTIKDATFDIDMQAVIARKEEVTEKLRQGVEQLMSMPGITFVRGEARFTANKTLVANGEEYTADNIIIASGSSAKVLPVEGAQLKGVITSTELLCLDHVPRSLCIIGAGVIGMEFASIYRSFGCEVTVVEFLKECLPALDSDIAKRLRKQLEQRGVIFALQSGVIKIEQTEGDGLRVHYQKKGKDAFADAELVLMATGRAANVDALGLENTDISYTKAGITTDDNMQTNVPGVYAIGDVNGKQMLAHAATFQGFRAVNHIVGHTDRILFNIVPAAIFTHPEVGSVGLSEDQCKEQGLTYKCRKGYYRSNGKAHAGNATEGMIKLMTDEQDRILGCHLYGENAAFIAQEVAVLMNFGATLAQLGEIVHTHPTLSEILQDMAFMP</sequence>
<evidence type="ECO:0000256" key="6">
    <source>
        <dbReference type="ARBA" id="ARBA00022630"/>
    </source>
</evidence>
<dbReference type="Gene3D" id="3.30.390.30">
    <property type="match status" value="1"/>
</dbReference>
<dbReference type="InterPro" id="IPR036188">
    <property type="entry name" value="FAD/NAD-bd_sf"/>
</dbReference>
<feature type="binding site" evidence="14">
    <location>
        <position position="50"/>
    </location>
    <ligand>
        <name>FAD</name>
        <dbReference type="ChEBI" id="CHEBI:57692"/>
    </ligand>
</feature>
<feature type="domain" description="FAD/NAD(P)-binding" evidence="18">
    <location>
        <begin position="4"/>
        <end position="322"/>
    </location>
</feature>
<dbReference type="PRINTS" id="PR00411">
    <property type="entry name" value="PNDRDTASEI"/>
</dbReference>
<dbReference type="eggNOG" id="COG1249">
    <property type="taxonomic scope" value="Bacteria"/>
</dbReference>
<evidence type="ECO:0000256" key="7">
    <source>
        <dbReference type="ARBA" id="ARBA00022827"/>
    </source>
</evidence>
<evidence type="ECO:0000256" key="3">
    <source>
        <dbReference type="ARBA" id="ARBA00012608"/>
    </source>
</evidence>
<keyword evidence="7 14" id="KW-0274">FAD</keyword>
<keyword evidence="20" id="KW-1185">Reference proteome</keyword>
<feature type="disulfide bond" description="Redox-active" evidence="15">
    <location>
        <begin position="41"/>
        <end position="46"/>
    </location>
</feature>
<feature type="binding site" evidence="14">
    <location>
        <position position="199"/>
    </location>
    <ligand>
        <name>NAD(+)</name>
        <dbReference type="ChEBI" id="CHEBI:57540"/>
    </ligand>
</feature>
<evidence type="ECO:0000259" key="17">
    <source>
        <dbReference type="Pfam" id="PF02852"/>
    </source>
</evidence>
<dbReference type="InterPro" id="IPR004099">
    <property type="entry name" value="Pyr_nucl-diS_OxRdtase_dimer"/>
</dbReference>
<dbReference type="GO" id="GO:0005737">
    <property type="term" value="C:cytoplasm"/>
    <property type="evidence" value="ECO:0007669"/>
    <property type="project" value="UniProtKB-SubCell"/>
</dbReference>
<feature type="binding site" evidence="14">
    <location>
        <position position="267"/>
    </location>
    <ligand>
        <name>NAD(+)</name>
        <dbReference type="ChEBI" id="CHEBI:57540"/>
    </ligand>
</feature>
<dbReference type="Gene3D" id="3.50.50.60">
    <property type="entry name" value="FAD/NAD(P)-binding domain"/>
    <property type="match status" value="2"/>
</dbReference>
<keyword evidence="10" id="KW-1015">Disulfide bond</keyword>
<name>A0A069QKR3_HOYLO</name>
<comment type="similarity">
    <text evidence="2 16">Belongs to the class-I pyridine nucleotide-disulfide oxidoreductase family.</text>
</comment>
<keyword evidence="11 16" id="KW-0676">Redox-active center</keyword>
<keyword evidence="8 16" id="KW-0560">Oxidoreductase</keyword>
<evidence type="ECO:0000256" key="16">
    <source>
        <dbReference type="RuleBase" id="RU003692"/>
    </source>
</evidence>
<evidence type="ECO:0000256" key="13">
    <source>
        <dbReference type="PIRSR" id="PIRSR000350-2"/>
    </source>
</evidence>
<dbReference type="InterPro" id="IPR006258">
    <property type="entry name" value="Lipoamide_DH"/>
</dbReference>
<organism evidence="19 20">
    <name type="scientific">Hoylesella loescheii DSM 19665 = JCM 12249 = ATCC 15930</name>
    <dbReference type="NCBI Taxonomy" id="1122985"/>
    <lineage>
        <taxon>Bacteria</taxon>
        <taxon>Pseudomonadati</taxon>
        <taxon>Bacteroidota</taxon>
        <taxon>Bacteroidia</taxon>
        <taxon>Bacteroidales</taxon>
        <taxon>Prevotellaceae</taxon>
        <taxon>Hoylesella</taxon>
    </lineage>
</organism>
<dbReference type="EC" id="1.8.1.4" evidence="3 16"/>